<accession>A0ACC2XSI6</accession>
<protein>
    <submittedName>
        <fullName evidence="1">Uncharacterized protein</fullName>
    </submittedName>
</protein>
<dbReference type="Proteomes" id="UP001234202">
    <property type="component" value="Unassembled WGS sequence"/>
</dbReference>
<keyword evidence="2" id="KW-1185">Reference proteome</keyword>
<comment type="caution">
    <text evidence="1">The sequence shown here is derived from an EMBL/GenBank/DDBJ whole genome shotgun (WGS) entry which is preliminary data.</text>
</comment>
<name>A0ACC2XSI6_9TREE</name>
<proteinExistence type="predicted"/>
<evidence type="ECO:0000313" key="1">
    <source>
        <dbReference type="EMBL" id="KAJ9126591.1"/>
    </source>
</evidence>
<organism evidence="1 2">
    <name type="scientific">Naganishia onofrii</name>
    <dbReference type="NCBI Taxonomy" id="1851511"/>
    <lineage>
        <taxon>Eukaryota</taxon>
        <taxon>Fungi</taxon>
        <taxon>Dikarya</taxon>
        <taxon>Basidiomycota</taxon>
        <taxon>Agaricomycotina</taxon>
        <taxon>Tremellomycetes</taxon>
        <taxon>Filobasidiales</taxon>
        <taxon>Filobasidiaceae</taxon>
        <taxon>Naganishia</taxon>
    </lineage>
</organism>
<reference evidence="1" key="1">
    <citation type="submission" date="2023-04" db="EMBL/GenBank/DDBJ databases">
        <title>Draft Genome sequencing of Naganishia species isolated from polar environments using Oxford Nanopore Technology.</title>
        <authorList>
            <person name="Leo P."/>
            <person name="Venkateswaran K."/>
        </authorList>
    </citation>
    <scope>NUCLEOTIDE SEQUENCE</scope>
    <source>
        <strain evidence="1">DBVPG 5303</strain>
    </source>
</reference>
<sequence>MPEGLLRKTLSAVTASASSLKPSSSTPSQLIRSHSVPSTNLSDSSGTTVDMLSLQALHYQSMGLDLNLESTLDREQEPKTSDVRCVSAGPLKNAVTIQTISSSGTQLANHQSSGKQELSGENETLQGVLNIIESAVYPHCGHDSSSISSRSISSEHGDSKQSDKAITSELQDRQCSSVMDNPFERTTLLLCQYTSTTCTMPKDVTDNPSERTQEQVESHTTGKEAEKESIVMINRDDLPLDTQSLLSQYNERHIIRKQDHGALKSQTTVQASEHPPLSPRQSPALHTTASSHTSGIQANEQVQGKQENPIIAGAEAKEIDASLPQGKQASGSSQAQKDGIQLPPHRDTDLSCGHASQSEAFTEQTTHIHPLTTKHAPEANRRISTAQEISKSLSHATTRRESLQPEDRLVQSSNMGTALIPSRAYGLSADVSVNPAREIAHNRLCSDELREVFNANDRTRARMHPSILKRSYTNVDILEASRKRPRMDTVDQQSLDADFQYSKRRGSPPSTSRPPPTISSPSSVLDDIQSQTGSKKRKHVPGAISSRKSQPFDVQDGQREPRKTFSLPVPEFTLFYASPKVKSPNDTALEESNATTDVPAVSLDSGECDNSETLAVIPDNPTGNLVNANAPHVSGKSLDLSNLEVSANIPAKTGGGLVKGEAVSTEGSRIVVDVAFAFTSISTSLPCQEYLNGRSEPGCSSPFATPGTSRKEGLYKEMQRLPPDSCRPGEKLWQQTSAASEQDQMDSLLERENLSQNLELQRENVVIAKKPLVVFTKFQRPQKNIVRVPKASVSLKVEPSSGTSSIDGSIVRKIATEPYPGCRQARALEKLKRPFRSPLMLDETLRPHVHSRAPPDMDNPNSSHLDMTDCAPNPDIQLRGIGRDNIPPNQTGPEHLHSERIITKRLASSFAAPFSSPLRESEVSSHTSASSPIKPLSINRFSKVRPNEERSGGVISLSGEIAALERRKQILKQAIKIKRDPQEEHLRELVIQWKQAGRDIVELLYPIVPRPEPQAHNEFNAASPWDHAPSATSSSEVPEIQFSGGGQRDAEMAEERQESRDWNYGTLMLSLQVDPQLLGWDEVTEDWEMQC</sequence>
<evidence type="ECO:0000313" key="2">
    <source>
        <dbReference type="Proteomes" id="UP001234202"/>
    </source>
</evidence>
<gene>
    <name evidence="1" type="ORF">QFC24_001620</name>
</gene>
<dbReference type="EMBL" id="JASBWV010000004">
    <property type="protein sequence ID" value="KAJ9126591.1"/>
    <property type="molecule type" value="Genomic_DNA"/>
</dbReference>